<evidence type="ECO:0000313" key="3">
    <source>
        <dbReference type="Proteomes" id="UP000053477"/>
    </source>
</evidence>
<organism evidence="2 3">
    <name type="scientific">Schizopora paradoxa</name>
    <dbReference type="NCBI Taxonomy" id="27342"/>
    <lineage>
        <taxon>Eukaryota</taxon>
        <taxon>Fungi</taxon>
        <taxon>Dikarya</taxon>
        <taxon>Basidiomycota</taxon>
        <taxon>Agaricomycotina</taxon>
        <taxon>Agaricomycetes</taxon>
        <taxon>Hymenochaetales</taxon>
        <taxon>Schizoporaceae</taxon>
        <taxon>Schizopora</taxon>
    </lineage>
</organism>
<sequence>MYEHQKPKAVVHTMRSSIGCKIVVERIDLEGELADRSRTPRGNTCFDGDALTRRCQRLVFKLSSDDDGRWSRRPHTRVRVTIRYWDSRPQRTPSLSILVMRVRMDPRSTMEKNSPKLSDEEDQALAKRRRQRAAKKDRKRRQRSVAAAAHDEQRTVVEEDVVQKKDSNVEKEMDGTTEKETSRVDWADEVDASTYCLQPAFVAELPPRDLSCLRTNIRSPWCNGRLCAQHEVELGI</sequence>
<name>A0A0H2R4D8_9AGAM</name>
<feature type="compositionally biased region" description="Basic residues" evidence="1">
    <location>
        <begin position="126"/>
        <end position="143"/>
    </location>
</feature>
<protein>
    <submittedName>
        <fullName evidence="2">Uncharacterized protein</fullName>
    </submittedName>
</protein>
<dbReference type="EMBL" id="KQ086583">
    <property type="protein sequence ID" value="KLO04343.1"/>
    <property type="molecule type" value="Genomic_DNA"/>
</dbReference>
<feature type="compositionally biased region" description="Basic and acidic residues" evidence="1">
    <location>
        <begin position="106"/>
        <end position="118"/>
    </location>
</feature>
<gene>
    <name evidence="2" type="ORF">SCHPADRAFT_934042</name>
</gene>
<evidence type="ECO:0000313" key="2">
    <source>
        <dbReference type="EMBL" id="KLO04343.1"/>
    </source>
</evidence>
<dbReference type="AlphaFoldDB" id="A0A0H2R4D8"/>
<feature type="region of interest" description="Disordered" evidence="1">
    <location>
        <begin position="106"/>
        <end position="154"/>
    </location>
</feature>
<proteinExistence type="predicted"/>
<dbReference type="Proteomes" id="UP000053477">
    <property type="component" value="Unassembled WGS sequence"/>
</dbReference>
<keyword evidence="3" id="KW-1185">Reference proteome</keyword>
<dbReference type="InParanoid" id="A0A0H2R4D8"/>
<reference evidence="2 3" key="1">
    <citation type="submission" date="2015-04" db="EMBL/GenBank/DDBJ databases">
        <title>Complete genome sequence of Schizopora paradoxa KUC8140, a cosmopolitan wood degrader in East Asia.</title>
        <authorList>
            <consortium name="DOE Joint Genome Institute"/>
            <person name="Min B."/>
            <person name="Park H."/>
            <person name="Jang Y."/>
            <person name="Kim J.-J."/>
            <person name="Kim K.H."/>
            <person name="Pangilinan J."/>
            <person name="Lipzen A."/>
            <person name="Riley R."/>
            <person name="Grigoriev I.V."/>
            <person name="Spatafora J.W."/>
            <person name="Choi I.-G."/>
        </authorList>
    </citation>
    <scope>NUCLEOTIDE SEQUENCE [LARGE SCALE GENOMIC DNA]</scope>
    <source>
        <strain evidence="2 3">KUC8140</strain>
    </source>
</reference>
<evidence type="ECO:0000256" key="1">
    <source>
        <dbReference type="SAM" id="MobiDB-lite"/>
    </source>
</evidence>
<accession>A0A0H2R4D8</accession>